<keyword evidence="2" id="KW-0560">Oxidoreductase</keyword>
<evidence type="ECO:0000313" key="4">
    <source>
        <dbReference type="Proteomes" id="UP000273252"/>
    </source>
</evidence>
<dbReference type="EMBL" id="QVMU01000008">
    <property type="protein sequence ID" value="RJX71476.1"/>
    <property type="molecule type" value="Genomic_DNA"/>
</dbReference>
<dbReference type="AlphaFoldDB" id="A0A3A6QT12"/>
<evidence type="ECO:0000256" key="1">
    <source>
        <dbReference type="ARBA" id="ARBA00006484"/>
    </source>
</evidence>
<evidence type="ECO:0000256" key="2">
    <source>
        <dbReference type="ARBA" id="ARBA00023002"/>
    </source>
</evidence>
<dbReference type="InterPro" id="IPR002347">
    <property type="entry name" value="SDR_fam"/>
</dbReference>
<dbReference type="InterPro" id="IPR020904">
    <property type="entry name" value="Sc_DH/Rdtase_CS"/>
</dbReference>
<evidence type="ECO:0000313" key="3">
    <source>
        <dbReference type="EMBL" id="RJX71476.1"/>
    </source>
</evidence>
<dbReference type="Pfam" id="PF00106">
    <property type="entry name" value="adh_short"/>
    <property type="match status" value="1"/>
</dbReference>
<keyword evidence="4" id="KW-1185">Reference proteome</keyword>
<sequence>MASIAVTGSASGIGAEVCKMLESEGHSIIGIDRNIDQKHTRIAADLSNSTGRQLAVQEVSRLCEGSLDGIICCAGVGVTAPSTSLIVGVNYFGVTEFIDGLTSSLTKASNASIVIIGSVAATHQQQETAELAEAMFAGEEEKANLIAETLGSTHLAYAASKYAVTAWARKLSISIAKQGIRVNVIAPGAVETPLHQASKEDPRFGEAVKNFVAPLGRNGQPEEIANAVSFLVSEKASFVNGSVLFVDGGMDAMMRSNKF</sequence>
<comment type="caution">
    <text evidence="3">The sequence shown here is derived from an EMBL/GenBank/DDBJ whole genome shotgun (WGS) entry which is preliminary data.</text>
</comment>
<organism evidence="3 4">
    <name type="scientific">Vibrio sinensis</name>
    <dbReference type="NCBI Taxonomy" id="2302434"/>
    <lineage>
        <taxon>Bacteria</taxon>
        <taxon>Pseudomonadati</taxon>
        <taxon>Pseudomonadota</taxon>
        <taxon>Gammaproteobacteria</taxon>
        <taxon>Vibrionales</taxon>
        <taxon>Vibrionaceae</taxon>
        <taxon>Vibrio</taxon>
    </lineage>
</organism>
<dbReference type="RefSeq" id="WP_120031227.1">
    <property type="nucleotide sequence ID" value="NZ_QVMU01000008.1"/>
</dbReference>
<reference evidence="3 4" key="1">
    <citation type="submission" date="2018-08" db="EMBL/GenBank/DDBJ databases">
        <title>Vibrio isolated from the Eastern China Marginal Seas.</title>
        <authorList>
            <person name="Li Y."/>
        </authorList>
    </citation>
    <scope>NUCLEOTIDE SEQUENCE [LARGE SCALE GENOMIC DNA]</scope>
    <source>
        <strain evidence="3 4">BEI233</strain>
    </source>
</reference>
<protein>
    <submittedName>
        <fullName evidence="3">SDR family oxidoreductase</fullName>
    </submittedName>
</protein>
<gene>
    <name evidence="3" type="ORF">DZ860_11105</name>
</gene>
<accession>A0A3A6QT12</accession>
<name>A0A3A6QT12_9VIBR</name>
<dbReference type="PROSITE" id="PS00061">
    <property type="entry name" value="ADH_SHORT"/>
    <property type="match status" value="1"/>
</dbReference>
<dbReference type="PRINTS" id="PR00081">
    <property type="entry name" value="GDHRDH"/>
</dbReference>
<dbReference type="Pfam" id="PF13561">
    <property type="entry name" value="adh_short_C2"/>
    <property type="match status" value="1"/>
</dbReference>
<dbReference type="Proteomes" id="UP000273252">
    <property type="component" value="Unassembled WGS sequence"/>
</dbReference>
<dbReference type="OrthoDB" id="8613661at2"/>
<dbReference type="PANTHER" id="PTHR43008:SF4">
    <property type="entry name" value="CHAIN DEHYDROGENASE, PUTATIVE (AFU_ORTHOLOGUE AFUA_4G08710)-RELATED"/>
    <property type="match status" value="1"/>
</dbReference>
<dbReference type="InterPro" id="IPR036291">
    <property type="entry name" value="NAD(P)-bd_dom_sf"/>
</dbReference>
<dbReference type="Gene3D" id="3.40.50.720">
    <property type="entry name" value="NAD(P)-binding Rossmann-like Domain"/>
    <property type="match status" value="1"/>
</dbReference>
<proteinExistence type="inferred from homology"/>
<comment type="similarity">
    <text evidence="1">Belongs to the short-chain dehydrogenases/reductases (SDR) family.</text>
</comment>
<dbReference type="SUPFAM" id="SSF51735">
    <property type="entry name" value="NAD(P)-binding Rossmann-fold domains"/>
    <property type="match status" value="1"/>
</dbReference>
<dbReference type="GO" id="GO:0050664">
    <property type="term" value="F:oxidoreductase activity, acting on NAD(P)H, oxygen as acceptor"/>
    <property type="evidence" value="ECO:0007669"/>
    <property type="project" value="TreeGrafter"/>
</dbReference>
<dbReference type="PANTHER" id="PTHR43008">
    <property type="entry name" value="BENZIL REDUCTASE"/>
    <property type="match status" value="1"/>
</dbReference>